<reference evidence="2" key="1">
    <citation type="submission" date="2021-01" db="EMBL/GenBank/DDBJ databases">
        <authorList>
            <person name="Corre E."/>
            <person name="Pelletier E."/>
            <person name="Niang G."/>
            <person name="Scheremetjew M."/>
            <person name="Finn R."/>
            <person name="Kale V."/>
            <person name="Holt S."/>
            <person name="Cochrane G."/>
            <person name="Meng A."/>
            <person name="Brown T."/>
            <person name="Cohen L."/>
        </authorList>
    </citation>
    <scope>NUCLEOTIDE SEQUENCE</scope>
    <source>
        <strain evidence="2">GSO104</strain>
    </source>
</reference>
<feature type="signal peptide" evidence="1">
    <location>
        <begin position="1"/>
        <end position="17"/>
    </location>
</feature>
<gene>
    <name evidence="2" type="ORF">DBRI00130_LOCUS37740</name>
</gene>
<sequence length="526" mass="59518">MKVLSLLLALPLCQIDAFTSTRSLFLPSSLVSRSTLILHSRIADTPEDDRGQVPTKLEQKKINDAKKKVRLPPTLVPSFIRSIIRSIRSRNGSNAILFDLLETISKGGLQDIVDITEEITFSDDVIKNMFFEVKKPDKNIRRALVTVFYRALKYAPPLLLDKDTGDMTEDDYERVIGKKIYPVEMMKVDSPLECFLQNAPVFCAPSPDDETVSICNLNYLQKYQVQKGTPYRYGGKALVKGGDIIEISGVKKGEEEFDTKLNIFLSSFGVHVVLVRHAVMGHLAMYQKYNMRLTANRDKSYQDLWKGHKSPELLLKAMTPQSANDVNYNIQLLIGPGNSLVGRGVSFTNDALTLLNIDIYDEFSHMEPEELIKYLGTKGSKGWNSACLRAWKAAQKTVDVICRKIKENPDLRSTDLRDLSMLLWIGTFYHGFIGDFQLDNVIKGNLPFYLTGEKHKQSVAYGTLSATIGSTTMQRTMDMDTLGKYFYEEEDRMAWKEYQEELTLCAKEVGVKGFTYEGAVYNAIDF</sequence>
<feature type="chain" id="PRO_5031377415" description="Lipoxygenase domain-containing protein" evidence="1">
    <location>
        <begin position="18"/>
        <end position="526"/>
    </location>
</feature>
<evidence type="ECO:0000256" key="1">
    <source>
        <dbReference type="SAM" id="SignalP"/>
    </source>
</evidence>
<organism evidence="2">
    <name type="scientific">Ditylum brightwellii</name>
    <dbReference type="NCBI Taxonomy" id="49249"/>
    <lineage>
        <taxon>Eukaryota</taxon>
        <taxon>Sar</taxon>
        <taxon>Stramenopiles</taxon>
        <taxon>Ochrophyta</taxon>
        <taxon>Bacillariophyta</taxon>
        <taxon>Mediophyceae</taxon>
        <taxon>Lithodesmiophycidae</taxon>
        <taxon>Lithodesmiales</taxon>
        <taxon>Lithodesmiaceae</taxon>
        <taxon>Ditylum</taxon>
    </lineage>
</organism>
<protein>
    <recommendedName>
        <fullName evidence="3">Lipoxygenase domain-containing protein</fullName>
    </recommendedName>
</protein>
<evidence type="ECO:0000313" key="2">
    <source>
        <dbReference type="EMBL" id="CAE4650872.1"/>
    </source>
</evidence>
<accession>A0A7S4VKJ3</accession>
<dbReference type="EMBL" id="HBNS01049807">
    <property type="protein sequence ID" value="CAE4650872.1"/>
    <property type="molecule type" value="Transcribed_RNA"/>
</dbReference>
<keyword evidence="1" id="KW-0732">Signal</keyword>
<dbReference type="AlphaFoldDB" id="A0A7S4VKJ3"/>
<proteinExistence type="predicted"/>
<name>A0A7S4VKJ3_9STRA</name>
<evidence type="ECO:0008006" key="3">
    <source>
        <dbReference type="Google" id="ProtNLM"/>
    </source>
</evidence>